<proteinExistence type="predicted"/>
<accession>A0A852X8M5</accession>
<dbReference type="GO" id="GO:0046872">
    <property type="term" value="F:metal ion binding"/>
    <property type="evidence" value="ECO:0007669"/>
    <property type="project" value="InterPro"/>
</dbReference>
<evidence type="ECO:0000313" key="2">
    <source>
        <dbReference type="EMBL" id="NYG37830.1"/>
    </source>
</evidence>
<evidence type="ECO:0000259" key="1">
    <source>
        <dbReference type="Pfam" id="PF11716"/>
    </source>
</evidence>
<name>A0A852X8M5_9MICO</name>
<keyword evidence="3" id="KW-1185">Reference proteome</keyword>
<dbReference type="Proteomes" id="UP000592181">
    <property type="component" value="Unassembled WGS sequence"/>
</dbReference>
<dbReference type="RefSeq" id="WP_179463136.1">
    <property type="nucleotide sequence ID" value="NZ_JACBZX010000001.1"/>
</dbReference>
<dbReference type="AlphaFoldDB" id="A0A852X8M5"/>
<dbReference type="Gene3D" id="1.20.120.450">
    <property type="entry name" value="dinb family like domain"/>
    <property type="match status" value="1"/>
</dbReference>
<dbReference type="NCBIfam" id="TIGR03083">
    <property type="entry name" value="maleylpyruvate isomerase family mycothiol-dependent enzyme"/>
    <property type="match status" value="1"/>
</dbReference>
<dbReference type="SUPFAM" id="SSF109854">
    <property type="entry name" value="DinB/YfiT-like putative metalloenzymes"/>
    <property type="match status" value="1"/>
</dbReference>
<dbReference type="EMBL" id="JACBZX010000001">
    <property type="protein sequence ID" value="NYG37830.1"/>
    <property type="molecule type" value="Genomic_DNA"/>
</dbReference>
<feature type="domain" description="Mycothiol-dependent maleylpyruvate isomerase metal-binding" evidence="1">
    <location>
        <begin position="10"/>
        <end position="97"/>
    </location>
</feature>
<dbReference type="InterPro" id="IPR034660">
    <property type="entry name" value="DinB/YfiT-like"/>
</dbReference>
<evidence type="ECO:0000313" key="3">
    <source>
        <dbReference type="Proteomes" id="UP000592181"/>
    </source>
</evidence>
<sequence length="210" mass="22723">MTSEVWSMVHRERQALIADLAELPAQAWETPSLCPGWSVHDVAAHLVDNARTTTPRLVLAMIRARGDFDRQNDAGVTRERGATPAVTVQRLREVAGRTSGPPVSTDSRLVEEVVHGEDIRRPLGIARRYPGDAVKPALRYQVRTSVAMGGGRDRVQGLALVATDRELRLGDGPEVVGPVLALLLAVSGRTAFLDKLTGPGMEVLRDRLAG</sequence>
<reference evidence="2 3" key="1">
    <citation type="submission" date="2020-07" db="EMBL/GenBank/DDBJ databases">
        <title>Sequencing the genomes of 1000 actinobacteria strains.</title>
        <authorList>
            <person name="Klenk H.-P."/>
        </authorList>
    </citation>
    <scope>NUCLEOTIDE SEQUENCE [LARGE SCALE GENOMIC DNA]</scope>
    <source>
        <strain evidence="2 3">DSM 24723</strain>
    </source>
</reference>
<organism evidence="2 3">
    <name type="scientific">Janibacter alkaliphilus</name>
    <dbReference type="NCBI Taxonomy" id="1069963"/>
    <lineage>
        <taxon>Bacteria</taxon>
        <taxon>Bacillati</taxon>
        <taxon>Actinomycetota</taxon>
        <taxon>Actinomycetes</taxon>
        <taxon>Micrococcales</taxon>
        <taxon>Intrasporangiaceae</taxon>
        <taxon>Janibacter</taxon>
    </lineage>
</organism>
<protein>
    <submittedName>
        <fullName evidence="2">Uncharacterized protein (TIGR03083 family)</fullName>
    </submittedName>
</protein>
<comment type="caution">
    <text evidence="2">The sequence shown here is derived from an EMBL/GenBank/DDBJ whole genome shotgun (WGS) entry which is preliminary data.</text>
</comment>
<dbReference type="InterPro" id="IPR024344">
    <property type="entry name" value="MDMPI_metal-binding"/>
</dbReference>
<dbReference type="Pfam" id="PF11716">
    <property type="entry name" value="MDMPI_N"/>
    <property type="match status" value="1"/>
</dbReference>
<dbReference type="InterPro" id="IPR017517">
    <property type="entry name" value="Maleyloyr_isom"/>
</dbReference>
<gene>
    <name evidence="2" type="ORF">BJY28_002299</name>
</gene>